<dbReference type="PANTHER" id="PTHR33778:SF1">
    <property type="entry name" value="MAGNESIUM TRANSPORTER YHID-RELATED"/>
    <property type="match status" value="1"/>
</dbReference>
<dbReference type="Pfam" id="PF02308">
    <property type="entry name" value="MgtC"/>
    <property type="match status" value="1"/>
</dbReference>
<dbReference type="AlphaFoldDB" id="A0A4V2Q3T6"/>
<evidence type="ECO:0000256" key="2">
    <source>
        <dbReference type="ARBA" id="ARBA00009298"/>
    </source>
</evidence>
<evidence type="ECO:0000313" key="9">
    <source>
        <dbReference type="EMBL" id="TCL08450.1"/>
    </source>
</evidence>
<evidence type="ECO:0000259" key="8">
    <source>
        <dbReference type="Pfam" id="PF02308"/>
    </source>
</evidence>
<dbReference type="PANTHER" id="PTHR33778">
    <property type="entry name" value="PROTEIN MGTC"/>
    <property type="match status" value="1"/>
</dbReference>
<protein>
    <recommendedName>
        <fullName evidence="7">Protein MgtC</fullName>
    </recommendedName>
</protein>
<evidence type="ECO:0000256" key="6">
    <source>
        <dbReference type="ARBA" id="ARBA00023136"/>
    </source>
</evidence>
<dbReference type="RefSeq" id="WP_132858576.1">
    <property type="nucleotide sequence ID" value="NZ_SMGR01000001.1"/>
</dbReference>
<accession>A0A4V2Q3T6</accession>
<gene>
    <name evidence="9" type="ORF">BXY66_0487</name>
</gene>
<evidence type="ECO:0000256" key="7">
    <source>
        <dbReference type="RuleBase" id="RU365041"/>
    </source>
</evidence>
<feature type="transmembrane region" description="Helical" evidence="7">
    <location>
        <begin position="68"/>
        <end position="87"/>
    </location>
</feature>
<feature type="transmembrane region" description="Helical" evidence="7">
    <location>
        <begin position="12"/>
        <end position="30"/>
    </location>
</feature>
<keyword evidence="3" id="KW-1003">Cell membrane</keyword>
<dbReference type="InterPro" id="IPR049177">
    <property type="entry name" value="MgtC_SapB_SrpB_YhiD_N"/>
</dbReference>
<reference evidence="9 10" key="1">
    <citation type="submission" date="2019-03" db="EMBL/GenBank/DDBJ databases">
        <title>Genomic Encyclopedia of Archaeal and Bacterial Type Strains, Phase II (KMG-II): from individual species to whole genera.</title>
        <authorList>
            <person name="Goeker M."/>
        </authorList>
    </citation>
    <scope>NUCLEOTIDE SEQUENCE [LARGE SCALE GENOMIC DNA]</scope>
    <source>
        <strain evidence="9 10">DSM 26433</strain>
    </source>
</reference>
<evidence type="ECO:0000256" key="4">
    <source>
        <dbReference type="ARBA" id="ARBA00022692"/>
    </source>
</evidence>
<keyword evidence="6 7" id="KW-0472">Membrane</keyword>
<comment type="similarity">
    <text evidence="2 7">Belongs to the MgtC/SapB family.</text>
</comment>
<dbReference type="Proteomes" id="UP000295673">
    <property type="component" value="Unassembled WGS sequence"/>
</dbReference>
<keyword evidence="10" id="KW-1185">Reference proteome</keyword>
<feature type="domain" description="MgtC/SapB/SrpB/YhiD N-terminal" evidence="8">
    <location>
        <begin position="19"/>
        <end position="137"/>
    </location>
</feature>
<evidence type="ECO:0000256" key="3">
    <source>
        <dbReference type="ARBA" id="ARBA00022475"/>
    </source>
</evidence>
<evidence type="ECO:0000313" key="10">
    <source>
        <dbReference type="Proteomes" id="UP000295673"/>
    </source>
</evidence>
<evidence type="ECO:0000256" key="1">
    <source>
        <dbReference type="ARBA" id="ARBA00004651"/>
    </source>
</evidence>
<dbReference type="GO" id="GO:0005886">
    <property type="term" value="C:plasma membrane"/>
    <property type="evidence" value="ECO:0007669"/>
    <property type="project" value="UniProtKB-SubCell"/>
</dbReference>
<comment type="subcellular location">
    <subcellularLocation>
        <location evidence="7">Cell inner membrane</location>
        <topology evidence="7">Multi-pass membrane protein</topology>
    </subcellularLocation>
    <subcellularLocation>
        <location evidence="1">Cell membrane</location>
        <topology evidence="1">Multi-pass membrane protein</topology>
    </subcellularLocation>
</comment>
<keyword evidence="7" id="KW-0997">Cell inner membrane</keyword>
<evidence type="ECO:0000256" key="5">
    <source>
        <dbReference type="ARBA" id="ARBA00022989"/>
    </source>
</evidence>
<keyword evidence="5 7" id="KW-1133">Transmembrane helix</keyword>
<keyword evidence="4 7" id="KW-0812">Transmembrane</keyword>
<comment type="caution">
    <text evidence="9">The sequence shown here is derived from an EMBL/GenBank/DDBJ whole genome shotgun (WGS) entry which is preliminary data.</text>
</comment>
<feature type="transmembrane region" description="Helical" evidence="7">
    <location>
        <begin position="42"/>
        <end position="62"/>
    </location>
</feature>
<sequence length="152" mass="15996">MPEWMEPDFLRQANLNIWSAVLCGGLIGAERQLRGKRVGLRVCMLIVLTSAMFVTMAVEIAPDGGNRVLSGIVSGVGFLGAGVIFAQNGRVSGITTATLIWSLAAIGACIGFGYPIAAILATLVIMAILGLVDFLESHLPRLGKEHDDSNSA</sequence>
<organism evidence="9 10">
    <name type="scientific">Shimia isoporae</name>
    <dbReference type="NCBI Taxonomy" id="647720"/>
    <lineage>
        <taxon>Bacteria</taxon>
        <taxon>Pseudomonadati</taxon>
        <taxon>Pseudomonadota</taxon>
        <taxon>Alphaproteobacteria</taxon>
        <taxon>Rhodobacterales</taxon>
        <taxon>Roseobacteraceae</taxon>
    </lineage>
</organism>
<feature type="transmembrane region" description="Helical" evidence="7">
    <location>
        <begin position="99"/>
        <end position="132"/>
    </location>
</feature>
<proteinExistence type="inferred from homology"/>
<dbReference type="EMBL" id="SMGR01000001">
    <property type="protein sequence ID" value="TCL08450.1"/>
    <property type="molecule type" value="Genomic_DNA"/>
</dbReference>
<dbReference type="PRINTS" id="PR01837">
    <property type="entry name" value="MGTCSAPBPROT"/>
</dbReference>
<dbReference type="OrthoDB" id="9811198at2"/>
<name>A0A4V2Q3T6_9RHOB</name>
<dbReference type="InterPro" id="IPR003416">
    <property type="entry name" value="MgtC/SapB/SrpB/YhiD_fam"/>
</dbReference>